<feature type="region of interest" description="Disordered" evidence="1">
    <location>
        <begin position="216"/>
        <end position="245"/>
    </location>
</feature>
<protein>
    <submittedName>
        <fullName evidence="2">Uncharacterized protein</fullName>
    </submittedName>
</protein>
<evidence type="ECO:0000313" key="2">
    <source>
        <dbReference type="EnsemblPlants" id="Zm00001eb075480_P001"/>
    </source>
</evidence>
<keyword evidence="3" id="KW-1185">Reference proteome</keyword>
<dbReference type="AlphaFoldDB" id="A0A804MCL6"/>
<feature type="compositionally biased region" description="Low complexity" evidence="1">
    <location>
        <begin position="190"/>
        <end position="199"/>
    </location>
</feature>
<dbReference type="Proteomes" id="UP000007305">
    <property type="component" value="Chromosome 2"/>
</dbReference>
<accession>A0A804MCL6</accession>
<reference evidence="2" key="3">
    <citation type="submission" date="2021-05" db="UniProtKB">
        <authorList>
            <consortium name="EnsemblPlants"/>
        </authorList>
    </citation>
    <scope>IDENTIFICATION</scope>
    <source>
        <strain evidence="2">cv. B73</strain>
    </source>
</reference>
<organism evidence="2 3">
    <name type="scientific">Zea mays</name>
    <name type="common">Maize</name>
    <dbReference type="NCBI Taxonomy" id="4577"/>
    <lineage>
        <taxon>Eukaryota</taxon>
        <taxon>Viridiplantae</taxon>
        <taxon>Streptophyta</taxon>
        <taxon>Embryophyta</taxon>
        <taxon>Tracheophyta</taxon>
        <taxon>Spermatophyta</taxon>
        <taxon>Magnoliopsida</taxon>
        <taxon>Liliopsida</taxon>
        <taxon>Poales</taxon>
        <taxon>Poaceae</taxon>
        <taxon>PACMAD clade</taxon>
        <taxon>Panicoideae</taxon>
        <taxon>Andropogonodae</taxon>
        <taxon>Andropogoneae</taxon>
        <taxon>Tripsacinae</taxon>
        <taxon>Zea</taxon>
    </lineage>
</organism>
<reference evidence="3" key="1">
    <citation type="submission" date="2015-12" db="EMBL/GenBank/DDBJ databases">
        <title>Update maize B73 reference genome by single molecule sequencing technologies.</title>
        <authorList>
            <consortium name="Maize Genome Sequencing Project"/>
            <person name="Ware D."/>
        </authorList>
    </citation>
    <scope>NUCLEOTIDE SEQUENCE [LARGE SCALE GENOMIC DNA]</scope>
    <source>
        <strain evidence="3">cv. B73</strain>
    </source>
</reference>
<dbReference type="InParanoid" id="A0A804MCL6"/>
<evidence type="ECO:0000256" key="1">
    <source>
        <dbReference type="SAM" id="MobiDB-lite"/>
    </source>
</evidence>
<dbReference type="EnsemblPlants" id="Zm00001eb075480_T001">
    <property type="protein sequence ID" value="Zm00001eb075480_P001"/>
    <property type="gene ID" value="Zm00001eb075480"/>
</dbReference>
<feature type="region of interest" description="Disordered" evidence="1">
    <location>
        <begin position="161"/>
        <end position="199"/>
    </location>
</feature>
<evidence type="ECO:0000313" key="3">
    <source>
        <dbReference type="Proteomes" id="UP000007305"/>
    </source>
</evidence>
<feature type="compositionally biased region" description="Pro residues" evidence="1">
    <location>
        <begin position="166"/>
        <end position="182"/>
    </location>
</feature>
<sequence>MHQDQESREQNQLGLGQAAPYVSEAKRTCMHIHHHPPPPPAGGGQGASVVVRRLSLPNQRLPRAPPACLPPAEALLGRGGEGRGPLEPRGGAGDADDARVLEPELLLGLPQQLAERGVVEVHHGHHVPQRLRRLALAADVHGHLPLGRAHRGLAVAVRQHPVPAAGGPPPEPQAPRQRPAPPQHRRELPRGSAAPGRAAAAGAGGLLLLLQAAVASPAPAPAAERPPPQAEQIPAETDPAVAGPP</sequence>
<name>A0A804MCL6_MAIZE</name>
<proteinExistence type="predicted"/>
<feature type="compositionally biased region" description="Pro residues" evidence="1">
    <location>
        <begin position="218"/>
        <end position="229"/>
    </location>
</feature>
<reference evidence="2" key="2">
    <citation type="submission" date="2019-07" db="EMBL/GenBank/DDBJ databases">
        <authorList>
            <person name="Seetharam A."/>
            <person name="Woodhouse M."/>
            <person name="Cannon E."/>
        </authorList>
    </citation>
    <scope>NUCLEOTIDE SEQUENCE [LARGE SCALE GENOMIC DNA]</scope>
    <source>
        <strain evidence="2">cv. B73</strain>
    </source>
</reference>
<dbReference type="Gramene" id="Zm00001eb075480_T001">
    <property type="protein sequence ID" value="Zm00001eb075480_P001"/>
    <property type="gene ID" value="Zm00001eb075480"/>
</dbReference>